<proteinExistence type="predicted"/>
<reference evidence="2" key="1">
    <citation type="journal article" date="2017" name="Nature">
        <title>The sunflower genome provides insights into oil metabolism, flowering and Asterid evolution.</title>
        <authorList>
            <person name="Badouin H."/>
            <person name="Gouzy J."/>
            <person name="Grassa C.J."/>
            <person name="Murat F."/>
            <person name="Staton S.E."/>
            <person name="Cottret L."/>
            <person name="Lelandais-Briere C."/>
            <person name="Owens G.L."/>
            <person name="Carrere S."/>
            <person name="Mayjonade B."/>
            <person name="Legrand L."/>
            <person name="Gill N."/>
            <person name="Kane N.C."/>
            <person name="Bowers J.E."/>
            <person name="Hubner S."/>
            <person name="Bellec A."/>
            <person name="Berard A."/>
            <person name="Berges H."/>
            <person name="Blanchet N."/>
            <person name="Boniface M.C."/>
            <person name="Brunel D."/>
            <person name="Catrice O."/>
            <person name="Chaidir N."/>
            <person name="Claudel C."/>
            <person name="Donnadieu C."/>
            <person name="Faraut T."/>
            <person name="Fievet G."/>
            <person name="Helmstetter N."/>
            <person name="King M."/>
            <person name="Knapp S.J."/>
            <person name="Lai Z."/>
            <person name="Le Paslier M.C."/>
            <person name="Lippi Y."/>
            <person name="Lorenzon L."/>
            <person name="Mandel J.R."/>
            <person name="Marage G."/>
            <person name="Marchand G."/>
            <person name="Marquand E."/>
            <person name="Bret-Mestries E."/>
            <person name="Morien E."/>
            <person name="Nambeesan S."/>
            <person name="Nguyen T."/>
            <person name="Pegot-Espagnet P."/>
            <person name="Pouilly N."/>
            <person name="Raftis F."/>
            <person name="Sallet E."/>
            <person name="Schiex T."/>
            <person name="Thomas J."/>
            <person name="Vandecasteele C."/>
            <person name="Vares D."/>
            <person name="Vear F."/>
            <person name="Vautrin S."/>
            <person name="Crespi M."/>
            <person name="Mangin B."/>
            <person name="Burke J.M."/>
            <person name="Salse J."/>
            <person name="Munos S."/>
            <person name="Vincourt P."/>
            <person name="Rieseberg L.H."/>
            <person name="Langlade N.B."/>
        </authorList>
    </citation>
    <scope>NUCLEOTIDE SEQUENCE</scope>
    <source>
        <tissue evidence="2">Leaves</tissue>
    </source>
</reference>
<sequence length="347" mass="38637">MRRSSDSWCDYVVVSESLEGLAPVVMRRPNQEPKDAADIPPSNPDDLINLESSPEHLLMKKAGKRKQADVEAEGQPEKKVRRKKITRRGNLDAFISKPVFEKSNSHIHTEPSSVVNEELPPSPPRASVTEQLENADVPKNGTDKTAGVEDCGAENPSNAVVDTGKVTSPKPVDVGAGNPLTPEFVAQDSKKGKTAEEIPVTTSPSMASGFMPENIEKVSVEDQGSSSEADKNSLIRPDETLGDYYYTTYSEKNASEIHVPVWNLKKGDTFSDWRVFRDWLQGTFPPGEIKFQEGRLHDQTYHTYLEEAASYTSTTHRIVREWHSMHKEWAAFKASKKKATEDENRVA</sequence>
<gene>
    <name evidence="2" type="ORF">HanXRQr2_Chr17g0819291</name>
</gene>
<dbReference type="AlphaFoldDB" id="A0A9K3DM88"/>
<feature type="region of interest" description="Disordered" evidence="1">
    <location>
        <begin position="102"/>
        <end position="127"/>
    </location>
</feature>
<protein>
    <submittedName>
        <fullName evidence="2">Uncharacterized protein</fullName>
    </submittedName>
</protein>
<accession>A0A9K3DM88</accession>
<keyword evidence="3" id="KW-1185">Reference proteome</keyword>
<evidence type="ECO:0000313" key="2">
    <source>
        <dbReference type="EMBL" id="KAF5756818.1"/>
    </source>
</evidence>
<dbReference type="EMBL" id="MNCJ02000332">
    <property type="protein sequence ID" value="KAF5756818.1"/>
    <property type="molecule type" value="Genomic_DNA"/>
</dbReference>
<dbReference type="Proteomes" id="UP000215914">
    <property type="component" value="Unassembled WGS sequence"/>
</dbReference>
<name>A0A9K3DM88_HELAN</name>
<evidence type="ECO:0000313" key="3">
    <source>
        <dbReference type="Proteomes" id="UP000215914"/>
    </source>
</evidence>
<feature type="region of interest" description="Disordered" evidence="1">
    <location>
        <begin position="147"/>
        <end position="209"/>
    </location>
</feature>
<reference evidence="2" key="2">
    <citation type="submission" date="2020-06" db="EMBL/GenBank/DDBJ databases">
        <title>Helianthus annuus Genome sequencing and assembly Release 2.</title>
        <authorList>
            <person name="Gouzy J."/>
            <person name="Langlade N."/>
            <person name="Munos S."/>
        </authorList>
    </citation>
    <scope>NUCLEOTIDE SEQUENCE</scope>
    <source>
        <tissue evidence="2">Leaves</tissue>
    </source>
</reference>
<comment type="caution">
    <text evidence="2">The sequence shown here is derived from an EMBL/GenBank/DDBJ whole genome shotgun (WGS) entry which is preliminary data.</text>
</comment>
<dbReference type="Gramene" id="mRNA:HanXRQr2_Chr17g0819291">
    <property type="protein sequence ID" value="mRNA:HanXRQr2_Chr17g0819291"/>
    <property type="gene ID" value="HanXRQr2_Chr17g0819291"/>
</dbReference>
<evidence type="ECO:0000256" key="1">
    <source>
        <dbReference type="SAM" id="MobiDB-lite"/>
    </source>
</evidence>
<feature type="region of interest" description="Disordered" evidence="1">
    <location>
        <begin position="24"/>
        <end position="84"/>
    </location>
</feature>
<organism evidence="2 3">
    <name type="scientific">Helianthus annuus</name>
    <name type="common">Common sunflower</name>
    <dbReference type="NCBI Taxonomy" id="4232"/>
    <lineage>
        <taxon>Eukaryota</taxon>
        <taxon>Viridiplantae</taxon>
        <taxon>Streptophyta</taxon>
        <taxon>Embryophyta</taxon>
        <taxon>Tracheophyta</taxon>
        <taxon>Spermatophyta</taxon>
        <taxon>Magnoliopsida</taxon>
        <taxon>eudicotyledons</taxon>
        <taxon>Gunneridae</taxon>
        <taxon>Pentapetalae</taxon>
        <taxon>asterids</taxon>
        <taxon>campanulids</taxon>
        <taxon>Asterales</taxon>
        <taxon>Asteraceae</taxon>
        <taxon>Asteroideae</taxon>
        <taxon>Heliantheae alliance</taxon>
        <taxon>Heliantheae</taxon>
        <taxon>Helianthus</taxon>
    </lineage>
</organism>